<dbReference type="STRING" id="42155.A0A0R3QDH7"/>
<sequence>MNVKSSGNSEYVGPCSSGMTSLGVVPAPIRKRRFSSAKIQPASFLFLFFDLIFR</sequence>
<reference evidence="1 2" key="2">
    <citation type="submission" date="2018-11" db="EMBL/GenBank/DDBJ databases">
        <authorList>
            <consortium name="Pathogen Informatics"/>
        </authorList>
    </citation>
    <scope>NUCLEOTIDE SEQUENCE [LARGE SCALE GENOMIC DNA]</scope>
</reference>
<evidence type="ECO:0000313" key="3">
    <source>
        <dbReference type="WBParaSite" id="BTMF_0000441301-mRNA-1"/>
    </source>
</evidence>
<name>A0A0R3QDH7_9BILA</name>
<evidence type="ECO:0000313" key="2">
    <source>
        <dbReference type="Proteomes" id="UP000280834"/>
    </source>
</evidence>
<protein>
    <submittedName>
        <fullName evidence="1 3">Uncharacterized protein</fullName>
    </submittedName>
</protein>
<dbReference type="AlphaFoldDB" id="A0A0R3QDH7"/>
<evidence type="ECO:0000313" key="1">
    <source>
        <dbReference type="EMBL" id="VDO15351.1"/>
    </source>
</evidence>
<keyword evidence="2" id="KW-1185">Reference proteome</keyword>
<reference evidence="3" key="1">
    <citation type="submission" date="2017-02" db="UniProtKB">
        <authorList>
            <consortium name="WormBaseParasite"/>
        </authorList>
    </citation>
    <scope>IDENTIFICATION</scope>
</reference>
<organism evidence="3">
    <name type="scientific">Brugia timori</name>
    <dbReference type="NCBI Taxonomy" id="42155"/>
    <lineage>
        <taxon>Eukaryota</taxon>
        <taxon>Metazoa</taxon>
        <taxon>Ecdysozoa</taxon>
        <taxon>Nematoda</taxon>
        <taxon>Chromadorea</taxon>
        <taxon>Rhabditida</taxon>
        <taxon>Spirurina</taxon>
        <taxon>Spiruromorpha</taxon>
        <taxon>Filarioidea</taxon>
        <taxon>Onchocercidae</taxon>
        <taxon>Brugia</taxon>
    </lineage>
</organism>
<dbReference type="EMBL" id="UZAG01003445">
    <property type="protein sequence ID" value="VDO15351.1"/>
    <property type="molecule type" value="Genomic_DNA"/>
</dbReference>
<accession>A0A0R3QDH7</accession>
<gene>
    <name evidence="1" type="ORF">BTMF_LOCUS3709</name>
</gene>
<proteinExistence type="predicted"/>
<dbReference type="WBParaSite" id="BTMF_0000441301-mRNA-1">
    <property type="protein sequence ID" value="BTMF_0000441301-mRNA-1"/>
    <property type="gene ID" value="BTMF_0000441301"/>
</dbReference>
<dbReference type="Proteomes" id="UP000280834">
    <property type="component" value="Unassembled WGS sequence"/>
</dbReference>